<feature type="region of interest" description="Disordered" evidence="2">
    <location>
        <begin position="433"/>
        <end position="455"/>
    </location>
</feature>
<reference evidence="3 4" key="1">
    <citation type="submission" date="2013-02" db="EMBL/GenBank/DDBJ databases">
        <title>The Genome Sequence of Plasmodium inui San Antonio 1.</title>
        <authorList>
            <consortium name="The Broad Institute Genome Sequencing Platform"/>
            <consortium name="The Broad Institute Genome Sequencing Center for Infectious Disease"/>
            <person name="Neafsey D."/>
            <person name="Cheeseman I."/>
            <person name="Volkman S."/>
            <person name="Adams J."/>
            <person name="Walker B."/>
            <person name="Young S.K."/>
            <person name="Zeng Q."/>
            <person name="Gargeya S."/>
            <person name="Fitzgerald M."/>
            <person name="Haas B."/>
            <person name="Abouelleil A."/>
            <person name="Alvarado L."/>
            <person name="Arachchi H.M."/>
            <person name="Berlin A.M."/>
            <person name="Chapman S.B."/>
            <person name="Dewar J."/>
            <person name="Goldberg J."/>
            <person name="Griggs A."/>
            <person name="Gujja S."/>
            <person name="Hansen M."/>
            <person name="Howarth C."/>
            <person name="Imamovic A."/>
            <person name="Larimer J."/>
            <person name="McCowan C."/>
            <person name="Murphy C."/>
            <person name="Neiman D."/>
            <person name="Pearson M."/>
            <person name="Priest M."/>
            <person name="Roberts A."/>
            <person name="Saif S."/>
            <person name="Shea T."/>
            <person name="Sisk P."/>
            <person name="Sykes S."/>
            <person name="Wortman J."/>
            <person name="Nusbaum C."/>
            <person name="Birren B."/>
        </authorList>
    </citation>
    <scope>NUCLEOTIDE SEQUENCE [LARGE SCALE GENOMIC DNA]</scope>
    <source>
        <strain evidence="3 4">San Antonio 1</strain>
    </source>
</reference>
<dbReference type="GeneID" id="20038932"/>
<evidence type="ECO:0000313" key="3">
    <source>
        <dbReference type="EMBL" id="EUD65934.1"/>
    </source>
</evidence>
<keyword evidence="4" id="KW-1185">Reference proteome</keyword>
<feature type="compositionally biased region" description="Basic and acidic residues" evidence="2">
    <location>
        <begin position="433"/>
        <end position="445"/>
    </location>
</feature>
<evidence type="ECO:0000313" key="4">
    <source>
        <dbReference type="Proteomes" id="UP000030640"/>
    </source>
</evidence>
<dbReference type="Proteomes" id="UP000030640">
    <property type="component" value="Unassembled WGS sequence"/>
</dbReference>
<proteinExistence type="predicted"/>
<accession>W7A9V5</accession>
<feature type="compositionally biased region" description="Basic and acidic residues" evidence="2">
    <location>
        <begin position="247"/>
        <end position="257"/>
    </location>
</feature>
<feature type="compositionally biased region" description="Basic and acidic residues" evidence="2">
    <location>
        <begin position="1"/>
        <end position="17"/>
    </location>
</feature>
<sequence length="479" mass="56333">MEQSVESHPEDLSRRSSEALSSSKQGSEEVSVEELKKKVKDLELQLEYEINRHEAEVQEKEENIKSLEEKINEIEYSKKESEEKDEAIINMSEQLLILSNKYDVLVKESKLQEEELKHLKNKKKYRNDKTNEFIITLKKQNEDFKKDNEALTDKYSNLLMENSSLKCSCKMLQEQLQESQKNLESVKMHNTKEFDEKSALQILNLGTGLLQKRSSTKDGNEANPLKLEIEYKDMIIKKLLRKKDTTMGKDCHQKGEDSPNNNTFNHNGEQLITFEKKLEELYQKCLESQSDNDQLKNKIKKLTDHIDDLKKENADLLGIIDTLREYIKKVYREDVNVHQFDDLINNLLKKNSTLNGDQSKQKRTNMVDTYFFNKELQLIQSDKFKIIEKFDEANVNNFPHLYEPLNVTLNEALHEYHDEIEEKREVGRVHVEIASPNKDRDERKNGKNSHLVKSNKPVITDELVHTYMKDYMMNVQNRK</sequence>
<organism evidence="3 4">
    <name type="scientific">Plasmodium inui San Antonio 1</name>
    <dbReference type="NCBI Taxonomy" id="1237626"/>
    <lineage>
        <taxon>Eukaryota</taxon>
        <taxon>Sar</taxon>
        <taxon>Alveolata</taxon>
        <taxon>Apicomplexa</taxon>
        <taxon>Aconoidasida</taxon>
        <taxon>Haemosporida</taxon>
        <taxon>Plasmodiidae</taxon>
        <taxon>Plasmodium</taxon>
        <taxon>Plasmodium (Plasmodium)</taxon>
    </lineage>
</organism>
<dbReference type="EMBL" id="KI965475">
    <property type="protein sequence ID" value="EUD65934.1"/>
    <property type="molecule type" value="Genomic_DNA"/>
</dbReference>
<name>W7A9V5_9APIC</name>
<keyword evidence="1" id="KW-0175">Coiled coil</keyword>
<feature type="region of interest" description="Disordered" evidence="2">
    <location>
        <begin position="247"/>
        <end position="266"/>
    </location>
</feature>
<dbReference type="AlphaFoldDB" id="W7A9V5"/>
<dbReference type="RefSeq" id="XP_008817472.1">
    <property type="nucleotide sequence ID" value="XM_008819250.1"/>
</dbReference>
<dbReference type="OrthoDB" id="375923at2759"/>
<feature type="coiled-coil region" evidence="1">
    <location>
        <begin position="278"/>
        <end position="319"/>
    </location>
</feature>
<evidence type="ECO:0000256" key="2">
    <source>
        <dbReference type="SAM" id="MobiDB-lite"/>
    </source>
</evidence>
<evidence type="ECO:0000256" key="1">
    <source>
        <dbReference type="SAM" id="Coils"/>
    </source>
</evidence>
<feature type="region of interest" description="Disordered" evidence="2">
    <location>
        <begin position="1"/>
        <end position="32"/>
    </location>
</feature>
<protein>
    <submittedName>
        <fullName evidence="3">Uncharacterized protein</fullName>
    </submittedName>
</protein>
<gene>
    <name evidence="3" type="ORF">C922_03658</name>
</gene>
<dbReference type="VEuPathDB" id="PlasmoDB:C922_03658"/>
<feature type="coiled-coil region" evidence="1">
    <location>
        <begin position="32"/>
        <end position="189"/>
    </location>
</feature>